<reference evidence="9" key="1">
    <citation type="journal article" date="2020" name="Nat. Commun.">
        <title>Genome assembly of wild tea tree DASZ reveals pedigree and selection history of tea varieties.</title>
        <authorList>
            <person name="Zhang W."/>
            <person name="Zhang Y."/>
            <person name="Qiu H."/>
            <person name="Guo Y."/>
            <person name="Wan H."/>
            <person name="Zhang X."/>
            <person name="Scossa F."/>
            <person name="Alseekh S."/>
            <person name="Zhang Q."/>
            <person name="Wang P."/>
            <person name="Xu L."/>
            <person name="Schmidt M.H."/>
            <person name="Jia X."/>
            <person name="Li D."/>
            <person name="Zhu A."/>
            <person name="Guo F."/>
            <person name="Chen W."/>
            <person name="Ni D."/>
            <person name="Usadel B."/>
            <person name="Fernie A.R."/>
            <person name="Wen W."/>
        </authorList>
    </citation>
    <scope>NUCLEOTIDE SEQUENCE [LARGE SCALE GENOMIC DNA]</scope>
    <source>
        <strain evidence="9">cv. G240</strain>
    </source>
</reference>
<evidence type="ECO:0000256" key="6">
    <source>
        <dbReference type="SAM" id="Coils"/>
    </source>
</evidence>
<evidence type="ECO:0008006" key="10">
    <source>
        <dbReference type="Google" id="ProtNLM"/>
    </source>
</evidence>
<evidence type="ECO:0000256" key="7">
    <source>
        <dbReference type="SAM" id="MobiDB-lite"/>
    </source>
</evidence>
<keyword evidence="3" id="KW-0221">Differentiation</keyword>
<evidence type="ECO:0000256" key="4">
    <source>
        <dbReference type="ARBA" id="ARBA00023054"/>
    </source>
</evidence>
<dbReference type="GO" id="GO:0030154">
    <property type="term" value="P:cell differentiation"/>
    <property type="evidence" value="ECO:0007669"/>
    <property type="project" value="UniProtKB-KW"/>
</dbReference>
<protein>
    <recommendedName>
        <fullName evidence="10">Protein FLC EXPRESSOR</fullName>
    </recommendedName>
</protein>
<feature type="region of interest" description="Disordered" evidence="7">
    <location>
        <begin position="263"/>
        <end position="302"/>
    </location>
</feature>
<keyword evidence="2" id="KW-0217">Developmental protein</keyword>
<feature type="coiled-coil region" evidence="6">
    <location>
        <begin position="68"/>
        <end position="151"/>
    </location>
</feature>
<evidence type="ECO:0000256" key="1">
    <source>
        <dbReference type="ARBA" id="ARBA00005405"/>
    </source>
</evidence>
<dbReference type="Proteomes" id="UP000593564">
    <property type="component" value="Unassembled WGS sequence"/>
</dbReference>
<keyword evidence="5" id="KW-0287">Flowering</keyword>
<evidence type="ECO:0000256" key="3">
    <source>
        <dbReference type="ARBA" id="ARBA00022782"/>
    </source>
</evidence>
<comment type="caution">
    <text evidence="8">The sequence shown here is derived from an EMBL/GenBank/DDBJ whole genome shotgun (WGS) entry which is preliminary data.</text>
</comment>
<dbReference type="InterPro" id="IPR040353">
    <property type="entry name" value="FLX/FLX-like"/>
</dbReference>
<organism evidence="8 9">
    <name type="scientific">Camellia sinensis</name>
    <name type="common">Tea plant</name>
    <name type="synonym">Thea sinensis</name>
    <dbReference type="NCBI Taxonomy" id="4442"/>
    <lineage>
        <taxon>Eukaryota</taxon>
        <taxon>Viridiplantae</taxon>
        <taxon>Streptophyta</taxon>
        <taxon>Embryophyta</taxon>
        <taxon>Tracheophyta</taxon>
        <taxon>Spermatophyta</taxon>
        <taxon>Magnoliopsida</taxon>
        <taxon>eudicotyledons</taxon>
        <taxon>Gunneridae</taxon>
        <taxon>Pentapetalae</taxon>
        <taxon>asterids</taxon>
        <taxon>Ericales</taxon>
        <taxon>Theaceae</taxon>
        <taxon>Camellia</taxon>
    </lineage>
</organism>
<feature type="compositionally biased region" description="Polar residues" evidence="7">
    <location>
        <begin position="273"/>
        <end position="288"/>
    </location>
</feature>
<feature type="coiled-coil region" evidence="6">
    <location>
        <begin position="211"/>
        <end position="238"/>
    </location>
</feature>
<proteinExistence type="inferred from homology"/>
<dbReference type="PANTHER" id="PTHR33405:SF17">
    <property type="entry name" value="PROTEIN FLC EXPRESSOR"/>
    <property type="match status" value="1"/>
</dbReference>
<accession>A0A7J7FRR1</accession>
<dbReference type="AlphaFoldDB" id="A0A7J7FRR1"/>
<comment type="similarity">
    <text evidence="1">Belongs to the FLX family.</text>
</comment>
<name>A0A7J7FRR1_CAMSI</name>
<reference evidence="8 9" key="2">
    <citation type="submission" date="2020-07" db="EMBL/GenBank/DDBJ databases">
        <title>Genome assembly of wild tea tree DASZ reveals pedigree and selection history of tea varieties.</title>
        <authorList>
            <person name="Zhang W."/>
        </authorList>
    </citation>
    <scope>NUCLEOTIDE SEQUENCE [LARGE SCALE GENOMIC DNA]</scope>
    <source>
        <strain evidence="9">cv. G240</strain>
        <tissue evidence="8">Leaf</tissue>
    </source>
</reference>
<dbReference type="PANTHER" id="PTHR33405">
    <property type="entry name" value="PROTEIN FLX-LIKE 2"/>
    <property type="match status" value="1"/>
</dbReference>
<keyword evidence="9" id="KW-1185">Reference proteome</keyword>
<dbReference type="EMBL" id="JACBKZ010000015">
    <property type="protein sequence ID" value="KAF5930757.1"/>
    <property type="molecule type" value="Genomic_DNA"/>
</dbReference>
<evidence type="ECO:0000256" key="5">
    <source>
        <dbReference type="ARBA" id="ARBA00023089"/>
    </source>
</evidence>
<evidence type="ECO:0000256" key="2">
    <source>
        <dbReference type="ARBA" id="ARBA00022473"/>
    </source>
</evidence>
<sequence>MARRNYLPPNALQLRDMPFERAPLPGLHPALMNDPRLLHRLPAPPPPSAAAALLEDRHREIQSLLLDNQRLAATHVALKQELAAAEHELRHLSAATADIKAETDAQLREVYERSLKMETEVRSIDSLNDELAQVRADIQKLSATRQELSVELKAIDGDLVRAHSELQQWDAIKAQIETMHQEIQRGRAAIEYEKEAHASNLEQGEAMEKSMISMDHEIEELRAELANAEKRARAAAAAAAAETPSPGYAAGFRNPEMGYGGSSFPDPYAMHQVQGSSEAGSQYSSATAPQGPYDMPWTHVHR</sequence>
<evidence type="ECO:0000313" key="8">
    <source>
        <dbReference type="EMBL" id="KAF5930757.1"/>
    </source>
</evidence>
<dbReference type="GO" id="GO:0009908">
    <property type="term" value="P:flower development"/>
    <property type="evidence" value="ECO:0007669"/>
    <property type="project" value="UniProtKB-KW"/>
</dbReference>
<keyword evidence="4 6" id="KW-0175">Coiled coil</keyword>
<gene>
    <name evidence="8" type="ORF">HYC85_031630</name>
</gene>
<evidence type="ECO:0000313" key="9">
    <source>
        <dbReference type="Proteomes" id="UP000593564"/>
    </source>
</evidence>